<evidence type="ECO:0000256" key="1">
    <source>
        <dbReference type="SAM" id="MobiDB-lite"/>
    </source>
</evidence>
<comment type="caution">
    <text evidence="2">The sequence shown here is derived from an EMBL/GenBank/DDBJ whole genome shotgun (WGS) entry which is preliminary data.</text>
</comment>
<organism evidence="2 3">
    <name type="scientific">Methylobacterium planeticum</name>
    <dbReference type="NCBI Taxonomy" id="2615211"/>
    <lineage>
        <taxon>Bacteria</taxon>
        <taxon>Pseudomonadati</taxon>
        <taxon>Pseudomonadota</taxon>
        <taxon>Alphaproteobacteria</taxon>
        <taxon>Hyphomicrobiales</taxon>
        <taxon>Methylobacteriaceae</taxon>
        <taxon>Methylobacterium</taxon>
    </lineage>
</organism>
<sequence length="78" mass="8816">MTDHRPILRAHIRDILIRGLSRQGDRSRRASLSGPRERAEPARHRGAPEADLRTHLRRVLRSLPGYRAAPSPLGRANP</sequence>
<evidence type="ECO:0000313" key="2">
    <source>
        <dbReference type="EMBL" id="KAB1070848.1"/>
    </source>
</evidence>
<evidence type="ECO:0000313" key="3">
    <source>
        <dbReference type="Proteomes" id="UP000441523"/>
    </source>
</evidence>
<dbReference type="AlphaFoldDB" id="A0A6N6MLB7"/>
<dbReference type="Proteomes" id="UP000441523">
    <property type="component" value="Unassembled WGS sequence"/>
</dbReference>
<feature type="region of interest" description="Disordered" evidence="1">
    <location>
        <begin position="20"/>
        <end position="54"/>
    </location>
</feature>
<gene>
    <name evidence="2" type="ORF">F6X51_21210</name>
</gene>
<keyword evidence="3" id="KW-1185">Reference proteome</keyword>
<name>A0A6N6MLB7_9HYPH</name>
<dbReference type="EMBL" id="VZZJ01000023">
    <property type="protein sequence ID" value="KAB1070848.1"/>
    <property type="molecule type" value="Genomic_DNA"/>
</dbReference>
<dbReference type="RefSeq" id="WP_150965670.1">
    <property type="nucleotide sequence ID" value="NZ_VZZJ01000023.1"/>
</dbReference>
<proteinExistence type="predicted"/>
<accession>A0A6N6MLB7</accession>
<reference evidence="2 3" key="1">
    <citation type="submission" date="2019-09" db="EMBL/GenBank/DDBJ databases">
        <title>YIM 132548 draft genome.</title>
        <authorList>
            <person name="Jiang L."/>
        </authorList>
    </citation>
    <scope>NUCLEOTIDE SEQUENCE [LARGE SCALE GENOMIC DNA]</scope>
    <source>
        <strain evidence="2 3">YIM 132548</strain>
    </source>
</reference>
<feature type="compositionally biased region" description="Basic and acidic residues" evidence="1">
    <location>
        <begin position="35"/>
        <end position="54"/>
    </location>
</feature>
<protein>
    <submittedName>
        <fullName evidence="2">Uncharacterized protein</fullName>
    </submittedName>
</protein>